<keyword evidence="7" id="KW-1185">Reference proteome</keyword>
<dbReference type="InterPro" id="IPR045025">
    <property type="entry name" value="HACL1-like"/>
</dbReference>
<dbReference type="CDD" id="cd02008">
    <property type="entry name" value="TPP_IOR_alpha"/>
    <property type="match status" value="1"/>
</dbReference>
<dbReference type="InterPro" id="IPR002880">
    <property type="entry name" value="Pyrv_Fd/Flavodoxin_OxRdtase_N"/>
</dbReference>
<comment type="cofactor">
    <cofactor evidence="3">
        <name>[4Fe-4S] cluster</name>
        <dbReference type="ChEBI" id="CHEBI:49883"/>
    </cofactor>
    <text evidence="3">Binds 2 [4Fe-4S] clusters. In this family the first cluster has a non-standard and varying [4Fe-4S] binding motif CX(2)CX(2)CX(4-5)CP.</text>
</comment>
<comment type="catalytic activity">
    <reaction evidence="3">
        <text>indole-3-pyruvate + 2 oxidized [2Fe-2S]-[ferredoxin] + CoA = (indol-3-yl)acetyl-CoA + 2 reduced [2Fe-2S]-[ferredoxin] + CO2 + H(+)</text>
        <dbReference type="Rhea" id="RHEA:12645"/>
        <dbReference type="Rhea" id="RHEA-COMP:10000"/>
        <dbReference type="Rhea" id="RHEA-COMP:10001"/>
        <dbReference type="ChEBI" id="CHEBI:15378"/>
        <dbReference type="ChEBI" id="CHEBI:16526"/>
        <dbReference type="ChEBI" id="CHEBI:17640"/>
        <dbReference type="ChEBI" id="CHEBI:33737"/>
        <dbReference type="ChEBI" id="CHEBI:33738"/>
        <dbReference type="ChEBI" id="CHEBI:57271"/>
        <dbReference type="ChEBI" id="CHEBI:57287"/>
        <dbReference type="EC" id="1.2.7.8"/>
    </reaction>
</comment>
<keyword evidence="2 3" id="KW-0560">Oxidoreductase</keyword>
<dbReference type="EMBL" id="CP073355">
    <property type="protein sequence ID" value="URA09495.1"/>
    <property type="molecule type" value="Genomic_DNA"/>
</dbReference>
<evidence type="ECO:0000256" key="2">
    <source>
        <dbReference type="ARBA" id="ARBA00023002"/>
    </source>
</evidence>
<feature type="domain" description="Thiamine pyrophosphate enzyme TPP-binding" evidence="5">
    <location>
        <begin position="364"/>
        <end position="511"/>
    </location>
</feature>
<dbReference type="EC" id="1.2.7.8" evidence="3"/>
<dbReference type="KEGG" id="taqu:KDW03_08335"/>
<keyword evidence="3" id="KW-0408">Iron</keyword>
<dbReference type="InterPro" id="IPR029061">
    <property type="entry name" value="THDP-binding"/>
</dbReference>
<evidence type="ECO:0000259" key="4">
    <source>
        <dbReference type="Pfam" id="PF01855"/>
    </source>
</evidence>
<dbReference type="GO" id="GO:0046872">
    <property type="term" value="F:metal ion binding"/>
    <property type="evidence" value="ECO:0007669"/>
    <property type="project" value="UniProtKB-UniRule"/>
</dbReference>
<keyword evidence="3" id="KW-0411">Iron-sulfur</keyword>
<evidence type="ECO:0000256" key="3">
    <source>
        <dbReference type="PIRNR" id="PIRNR006439"/>
    </source>
</evidence>
<reference evidence="6" key="1">
    <citation type="submission" date="2021-04" db="EMBL/GenBank/DDBJ databases">
        <authorList>
            <person name="Postec A."/>
        </authorList>
    </citation>
    <scope>NUCLEOTIDE SEQUENCE</scope>
    <source>
        <strain evidence="6">F1F22</strain>
    </source>
</reference>
<keyword evidence="3" id="KW-0004">4Fe-4S</keyword>
<reference evidence="6" key="2">
    <citation type="submission" date="2022-06" db="EMBL/GenBank/DDBJ databases">
        <title>Thermospira aquatica gen. nov., sp. nov.</title>
        <authorList>
            <person name="Ben Ali Gam Z."/>
            <person name="Labat M."/>
        </authorList>
    </citation>
    <scope>NUCLEOTIDE SEQUENCE</scope>
    <source>
        <strain evidence="6">F1F22</strain>
    </source>
</reference>
<keyword evidence="3" id="KW-0249">Electron transport</keyword>
<dbReference type="CDD" id="cd07034">
    <property type="entry name" value="TPP_PYR_PFOR_IOR-alpha_like"/>
    <property type="match status" value="1"/>
</dbReference>
<name>A0AAX3BBL4_9SPIR</name>
<keyword evidence="3" id="KW-0813">Transport</keyword>
<evidence type="ECO:0000313" key="7">
    <source>
        <dbReference type="Proteomes" id="UP001056539"/>
    </source>
</evidence>
<dbReference type="RefSeq" id="WP_271434624.1">
    <property type="nucleotide sequence ID" value="NZ_CP073355.1"/>
</dbReference>
<dbReference type="GO" id="GO:0043805">
    <property type="term" value="F:indolepyruvate ferredoxin oxidoreductase activity"/>
    <property type="evidence" value="ECO:0007669"/>
    <property type="project" value="UniProtKB-UniRule"/>
</dbReference>
<dbReference type="GO" id="GO:0030976">
    <property type="term" value="F:thiamine pyrophosphate binding"/>
    <property type="evidence" value="ECO:0007669"/>
    <property type="project" value="InterPro"/>
</dbReference>
<protein>
    <recommendedName>
        <fullName evidence="3">Indolepyruvate oxidoreductase subunit IorA</fullName>
        <shortName evidence="3">IOR</shortName>
        <ecNumber evidence="3">1.2.7.8</ecNumber>
    </recommendedName>
    <alternativeName>
        <fullName evidence="3">Indolepyruvate ferredoxin oxidoreductase subunit alpha</fullName>
    </alternativeName>
</protein>
<dbReference type="Gene3D" id="3.40.50.970">
    <property type="match status" value="2"/>
</dbReference>
<sequence>MRVLLSGNEAVARGAYEAGAGIATGYPGTPSSEIIATLVEKYADVVCEWSVNEKVALEVAIGASLKGVRSLVTMKHVGLNVAADPLMTLAFTGVNAGLVIAVADDPGMHSSQNEQDSRHWGKFGFLPILEPSDSQEAKDFVRLGFEISERFEVPLILRLVTRVSHTRTPVWCDEPPSQMPLFSYQKDIRKYVMAPANAIHRHPLAVERFQKLREFSETFSGNIVDSQEMNRRVGILTHGLVYHHVKEVFPDVPVMKIGMYPLPVKKIQDFASSVEELWVVEELDPLIEEEVRSLGISVRRGKGEIPWCGELTPDVLRKAFGLPVEISCLVEEKLPARPPKMCQGCSHIPVFEVLRDMELTVWGDIGCYTLGAFTPYSAMDTCICMGAGAGVEAGFKKAAMRQGEHVRSVGVVGDSTFFHSAMTHVVNAVYNKIPMKLLVLDNHITAMTGHQPNPASRVNAYAQTTPYVDIEKVVRGLGVERVVKVSAYDRERLKAVIEEELIAEGPSVIIVDGVCVIAQPKLNKLWNRGG</sequence>
<proteinExistence type="predicted"/>
<feature type="domain" description="Pyruvate flavodoxin/ferredoxin oxidoreductase pyrimidine binding" evidence="4">
    <location>
        <begin position="14"/>
        <end position="176"/>
    </location>
</feature>
<dbReference type="FunFam" id="3.40.50.970:FF:000039">
    <property type="entry name" value="Indolepyruvate oxidoreductase subunit IorA"/>
    <property type="match status" value="1"/>
</dbReference>
<dbReference type="Pfam" id="PF02775">
    <property type="entry name" value="TPP_enzyme_C"/>
    <property type="match status" value="1"/>
</dbReference>
<dbReference type="Proteomes" id="UP001056539">
    <property type="component" value="Chromosome"/>
</dbReference>
<keyword evidence="1 3" id="KW-0479">Metal-binding</keyword>
<dbReference type="Pfam" id="PF01855">
    <property type="entry name" value="POR_N"/>
    <property type="match status" value="1"/>
</dbReference>
<dbReference type="PANTHER" id="PTHR43710">
    <property type="entry name" value="2-HYDROXYACYL-COA LYASE"/>
    <property type="match status" value="1"/>
</dbReference>
<evidence type="ECO:0000313" key="6">
    <source>
        <dbReference type="EMBL" id="URA09495.1"/>
    </source>
</evidence>
<dbReference type="SUPFAM" id="SSF52518">
    <property type="entry name" value="Thiamin diphosphate-binding fold (THDP-binding)"/>
    <property type="match status" value="2"/>
</dbReference>
<dbReference type="InterPro" id="IPR011766">
    <property type="entry name" value="TPP_enzyme_TPP-bd"/>
</dbReference>
<gene>
    <name evidence="6" type="ORF">KDW03_08335</name>
</gene>
<organism evidence="6 7">
    <name type="scientific">Thermospira aquatica</name>
    <dbReference type="NCBI Taxonomy" id="2828656"/>
    <lineage>
        <taxon>Bacteria</taxon>
        <taxon>Pseudomonadati</taxon>
        <taxon>Spirochaetota</taxon>
        <taxon>Spirochaetia</taxon>
        <taxon>Brevinematales</taxon>
        <taxon>Thermospiraceae</taxon>
        <taxon>Thermospira</taxon>
    </lineage>
</organism>
<dbReference type="GO" id="GO:0051539">
    <property type="term" value="F:4 iron, 4 sulfur cluster binding"/>
    <property type="evidence" value="ECO:0007669"/>
    <property type="project" value="UniProtKB-UniRule"/>
</dbReference>
<evidence type="ECO:0000259" key="5">
    <source>
        <dbReference type="Pfam" id="PF02775"/>
    </source>
</evidence>
<comment type="function">
    <text evidence="3">Catalyzes the ferredoxin-dependent oxidative decarboxylation of arylpyruvates.</text>
</comment>
<dbReference type="PIRSF" id="PIRSF006439">
    <property type="entry name" value="Indolepyruvate_ferr_oxidored"/>
    <property type="match status" value="1"/>
</dbReference>
<dbReference type="AlphaFoldDB" id="A0AAX3BBL4"/>
<evidence type="ECO:0000256" key="1">
    <source>
        <dbReference type="ARBA" id="ARBA00022723"/>
    </source>
</evidence>
<dbReference type="InterPro" id="IPR017721">
    <property type="entry name" value="IorA"/>
</dbReference>
<accession>A0AAX3BBL4</accession>
<dbReference type="PANTHER" id="PTHR43710:SF5">
    <property type="entry name" value="INDOLEPYRUVATE FERREDOXIN OXIDOREDUCTASE ALPHA SUBUNIT"/>
    <property type="match status" value="1"/>
</dbReference>
<dbReference type="GO" id="GO:0044281">
    <property type="term" value="P:small molecule metabolic process"/>
    <property type="evidence" value="ECO:0007669"/>
    <property type="project" value="UniProtKB-ARBA"/>
</dbReference>